<proteinExistence type="predicted"/>
<dbReference type="EMBL" id="MKQH01000011">
    <property type="protein sequence ID" value="OJI11595.1"/>
    <property type="molecule type" value="Genomic_DNA"/>
</dbReference>
<dbReference type="GO" id="GO:0003677">
    <property type="term" value="F:DNA binding"/>
    <property type="evidence" value="ECO:0007669"/>
    <property type="project" value="InterPro"/>
</dbReference>
<name>A0AB36I4W5_LIMRT</name>
<dbReference type="InterPro" id="IPR000551">
    <property type="entry name" value="MerR-type_HTH_dom"/>
</dbReference>
<gene>
    <name evidence="3" type="ORF">BJI45_00890</name>
    <name evidence="4" type="ORF">BJI45_00920</name>
</gene>
<evidence type="ECO:0000313" key="3">
    <source>
        <dbReference type="EMBL" id="OJI11595.1"/>
    </source>
</evidence>
<dbReference type="GO" id="GO:0006355">
    <property type="term" value="P:regulation of DNA-templated transcription"/>
    <property type="evidence" value="ECO:0007669"/>
    <property type="project" value="InterPro"/>
</dbReference>
<organism evidence="4 5">
    <name type="scientific">Limosilactobacillus reuteri</name>
    <name type="common">Lactobacillus reuteri</name>
    <dbReference type="NCBI Taxonomy" id="1598"/>
    <lineage>
        <taxon>Bacteria</taxon>
        <taxon>Bacillati</taxon>
        <taxon>Bacillota</taxon>
        <taxon>Bacilli</taxon>
        <taxon>Lactobacillales</taxon>
        <taxon>Lactobacillaceae</taxon>
        <taxon>Limosilactobacillus</taxon>
    </lineage>
</organism>
<dbReference type="PROSITE" id="PS50937">
    <property type="entry name" value="HTH_MERR_2"/>
    <property type="match status" value="1"/>
</dbReference>
<dbReference type="EMBL" id="MKQH01000011">
    <property type="protein sequence ID" value="OJI11601.1"/>
    <property type="molecule type" value="Genomic_DNA"/>
</dbReference>
<sequence>MHAPLPKRCATIDKTGELIMSKANSKYYTMQEMAGKVGVNKSTVYRYLLKEGIAPATTKRNTNLYNATTLQRVKEHFSKKNSNNSEKKAPNDLLIETLRQQVSSLQNELINEKSRSDKALIAKDKQIDDLNARLAESHQLQLGLQKELEIHKDSDSSNHLVLDGQTVSKTNYSKSEKKKTPEGSKKGFWSKLFH</sequence>
<feature type="compositionally biased region" description="Basic and acidic residues" evidence="1">
    <location>
        <begin position="174"/>
        <end position="185"/>
    </location>
</feature>
<comment type="caution">
    <text evidence="4">The sequence shown here is derived from an EMBL/GenBank/DDBJ whole genome shotgun (WGS) entry which is preliminary data.</text>
</comment>
<feature type="domain" description="HTH merR-type" evidence="2">
    <location>
        <begin position="27"/>
        <end position="75"/>
    </location>
</feature>
<evidence type="ECO:0000256" key="1">
    <source>
        <dbReference type="SAM" id="MobiDB-lite"/>
    </source>
</evidence>
<protein>
    <recommendedName>
        <fullName evidence="2">HTH merR-type domain-containing protein</fullName>
    </recommendedName>
</protein>
<evidence type="ECO:0000259" key="2">
    <source>
        <dbReference type="PROSITE" id="PS50937"/>
    </source>
</evidence>
<evidence type="ECO:0000313" key="4">
    <source>
        <dbReference type="EMBL" id="OJI11601.1"/>
    </source>
</evidence>
<dbReference type="AlphaFoldDB" id="A0AB36I4W5"/>
<feature type="region of interest" description="Disordered" evidence="1">
    <location>
        <begin position="153"/>
        <end position="194"/>
    </location>
</feature>
<evidence type="ECO:0000313" key="5">
    <source>
        <dbReference type="Proteomes" id="UP000184174"/>
    </source>
</evidence>
<accession>A0AB36I4W5</accession>
<dbReference type="Proteomes" id="UP000184174">
    <property type="component" value="Unassembled WGS sequence"/>
</dbReference>
<reference evidence="4 5" key="1">
    <citation type="submission" date="2016-10" db="EMBL/GenBank/DDBJ databases">
        <title>Genome sequence of Lactobacillus reuteri 121, a source of glucan and fructan exopolysaccharides.</title>
        <authorList>
            <person name="Gangoiti J."/>
            <person name="Lammerts Van Bueren A."/>
            <person name="Dijkhuizen L."/>
        </authorList>
    </citation>
    <scope>NUCLEOTIDE SEQUENCE [LARGE SCALE GENOMIC DNA]</scope>
    <source>
        <strain evidence="4 5">121</strain>
    </source>
</reference>